<dbReference type="RefSeq" id="WP_039437103.1">
    <property type="nucleotide sequence ID" value="NZ_JAUPCI020000040.1"/>
</dbReference>
<accession>A0ABD7SE42</accession>
<dbReference type="EMBL" id="VOCK01000003">
    <property type="protein sequence ID" value="TWQ56493.1"/>
    <property type="molecule type" value="Genomic_DNA"/>
</dbReference>
<protein>
    <submittedName>
        <fullName evidence="1">DUF1833 domain-containing protein</fullName>
    </submittedName>
</protein>
<proteinExistence type="predicted"/>
<evidence type="ECO:0000313" key="2">
    <source>
        <dbReference type="Proteomes" id="UP000320455"/>
    </source>
</evidence>
<keyword evidence="2" id="KW-1185">Reference proteome</keyword>
<dbReference type="Pfam" id="PF08875">
    <property type="entry name" value="DUF1833"/>
    <property type="match status" value="1"/>
</dbReference>
<comment type="caution">
    <text evidence="1">The sequence shown here is derived from an EMBL/GenBank/DDBJ whole genome shotgun (WGS) entry which is preliminary data.</text>
</comment>
<sequence>MSFAENRQRVTEPSGVLLFLEVRANSFTDVLRLVNDTQNWTSNGVEYIGVRFGFKLPDDTAGQVPRAVLIIDNVGRSITEDLEALQPNEMVSAKLMIADKAAPSVIVQTLNLPMTSVSVNSASATAQCGVDFLMRQQSVLLRYTPHLTPGIF</sequence>
<gene>
    <name evidence="1" type="ORF">FQK01_02940</name>
</gene>
<dbReference type="AlphaFoldDB" id="A0ABD7SE42"/>
<name>A0ABD7SE42_XANVA</name>
<organism evidence="1 2">
    <name type="scientific">Xanthomonas vasicola</name>
    <dbReference type="NCBI Taxonomy" id="56459"/>
    <lineage>
        <taxon>Bacteria</taxon>
        <taxon>Pseudomonadati</taxon>
        <taxon>Pseudomonadota</taxon>
        <taxon>Gammaproteobacteria</taxon>
        <taxon>Lysobacterales</taxon>
        <taxon>Lysobacteraceae</taxon>
        <taxon>Xanthomonas</taxon>
    </lineage>
</organism>
<dbReference type="Proteomes" id="UP000320455">
    <property type="component" value="Unassembled WGS sequence"/>
</dbReference>
<reference evidence="2" key="1">
    <citation type="journal article" date="2020" name="Phytopathology">
        <title>Genomic acquisitions in emerging populations of Xanthomonas vasicola pv. vasculorum infecting corn in the U.S. and Argentina.</title>
        <authorList>
            <person name="Perez-Quintero A.L."/>
        </authorList>
    </citation>
    <scope>NUCLEOTIDE SEQUENCE [LARGE SCALE GENOMIC DNA]</scope>
    <source>
        <strain evidence="2">Xvh-L</strain>
    </source>
</reference>
<evidence type="ECO:0000313" key="1">
    <source>
        <dbReference type="EMBL" id="TWQ56493.1"/>
    </source>
</evidence>
<dbReference type="InterPro" id="IPR014974">
    <property type="entry name" value="DUF1833"/>
</dbReference>